<comment type="cofactor">
    <cofactor evidence="1 8">
        <name>Mg(2+)</name>
        <dbReference type="ChEBI" id="CHEBI:18420"/>
    </cofactor>
</comment>
<comment type="function">
    <text evidence="8">Toxic component of a toxin-antitoxin (TA) system. An RNase.</text>
</comment>
<evidence type="ECO:0000256" key="8">
    <source>
        <dbReference type="HAMAP-Rule" id="MF_00265"/>
    </source>
</evidence>
<evidence type="ECO:0000256" key="7">
    <source>
        <dbReference type="ARBA" id="ARBA00038093"/>
    </source>
</evidence>
<dbReference type="Pfam" id="PF01850">
    <property type="entry name" value="PIN"/>
    <property type="match status" value="1"/>
</dbReference>
<dbReference type="GO" id="GO:0090729">
    <property type="term" value="F:toxin activity"/>
    <property type="evidence" value="ECO:0007669"/>
    <property type="project" value="UniProtKB-KW"/>
</dbReference>
<feature type="binding site" evidence="8">
    <location>
        <position position="99"/>
    </location>
    <ligand>
        <name>Mg(2+)</name>
        <dbReference type="ChEBI" id="CHEBI:18420"/>
    </ligand>
</feature>
<protein>
    <recommendedName>
        <fullName evidence="8">Ribonuclease VapC</fullName>
        <shortName evidence="8">RNase VapC</shortName>
        <ecNumber evidence="8">3.1.-.-</ecNumber>
    </recommendedName>
    <alternativeName>
        <fullName evidence="8">Toxin VapC</fullName>
    </alternativeName>
</protein>
<feature type="binding site" evidence="8">
    <location>
        <position position="7"/>
    </location>
    <ligand>
        <name>Mg(2+)</name>
        <dbReference type="ChEBI" id="CHEBI:18420"/>
    </ligand>
</feature>
<comment type="similarity">
    <text evidence="7 8">Belongs to the PINc/VapC protein family.</text>
</comment>
<dbReference type="GO" id="GO:0016787">
    <property type="term" value="F:hydrolase activity"/>
    <property type="evidence" value="ECO:0007669"/>
    <property type="project" value="UniProtKB-KW"/>
</dbReference>
<keyword evidence="4 8" id="KW-0479">Metal-binding</keyword>
<keyword evidence="6 8" id="KW-0460">Magnesium</keyword>
<evidence type="ECO:0000313" key="10">
    <source>
        <dbReference type="EMBL" id="NVZ11439.1"/>
    </source>
</evidence>
<reference evidence="10 11" key="1">
    <citation type="submission" date="2020-06" db="EMBL/GenBank/DDBJ databases">
        <title>Whole-genome sequence of Allochromatium humboldtianum DSM 21881, type strain.</title>
        <authorList>
            <person name="Kyndt J.A."/>
            <person name="Meyer T.E."/>
        </authorList>
    </citation>
    <scope>NUCLEOTIDE SEQUENCE [LARGE SCALE GENOMIC DNA]</scope>
    <source>
        <strain evidence="10 11">DSM 21881</strain>
    </source>
</reference>
<dbReference type="SUPFAM" id="SSF88723">
    <property type="entry name" value="PIN domain-like"/>
    <property type="match status" value="1"/>
</dbReference>
<gene>
    <name evidence="8" type="primary">vapC</name>
    <name evidence="10" type="ORF">HW932_19490</name>
</gene>
<evidence type="ECO:0000259" key="9">
    <source>
        <dbReference type="Pfam" id="PF01850"/>
    </source>
</evidence>
<comment type="caution">
    <text evidence="10">The sequence shown here is derived from an EMBL/GenBank/DDBJ whole genome shotgun (WGS) entry which is preliminary data.</text>
</comment>
<dbReference type="InterPro" id="IPR029060">
    <property type="entry name" value="PIN-like_dom_sf"/>
</dbReference>
<dbReference type="PANTHER" id="PTHR33653">
    <property type="entry name" value="RIBONUCLEASE VAPC2"/>
    <property type="match status" value="1"/>
</dbReference>
<name>A0A850R9N0_9GAMM</name>
<keyword evidence="3 8" id="KW-0540">Nuclease</keyword>
<dbReference type="Proteomes" id="UP000592294">
    <property type="component" value="Unassembled WGS sequence"/>
</dbReference>
<keyword evidence="5 8" id="KW-0378">Hydrolase</keyword>
<dbReference type="EMBL" id="JABZEO010000022">
    <property type="protein sequence ID" value="NVZ11439.1"/>
    <property type="molecule type" value="Genomic_DNA"/>
</dbReference>
<evidence type="ECO:0000313" key="11">
    <source>
        <dbReference type="Proteomes" id="UP000592294"/>
    </source>
</evidence>
<dbReference type="RefSeq" id="WP_176978138.1">
    <property type="nucleotide sequence ID" value="NZ_JABZEO010000022.1"/>
</dbReference>
<evidence type="ECO:0000256" key="2">
    <source>
        <dbReference type="ARBA" id="ARBA00022649"/>
    </source>
</evidence>
<dbReference type="AlphaFoldDB" id="A0A850R9N0"/>
<dbReference type="HAMAP" id="MF_00265">
    <property type="entry name" value="VapC_Nob1"/>
    <property type="match status" value="1"/>
</dbReference>
<feature type="domain" description="PIN" evidence="9">
    <location>
        <begin position="5"/>
        <end position="124"/>
    </location>
</feature>
<evidence type="ECO:0000256" key="1">
    <source>
        <dbReference type="ARBA" id="ARBA00001946"/>
    </source>
</evidence>
<dbReference type="InterPro" id="IPR022907">
    <property type="entry name" value="VapC_family"/>
</dbReference>
<accession>A0A850R9N0</accession>
<keyword evidence="2 8" id="KW-1277">Toxin-antitoxin system</keyword>
<dbReference type="GO" id="GO:0004540">
    <property type="term" value="F:RNA nuclease activity"/>
    <property type="evidence" value="ECO:0007669"/>
    <property type="project" value="InterPro"/>
</dbReference>
<evidence type="ECO:0000256" key="5">
    <source>
        <dbReference type="ARBA" id="ARBA00022801"/>
    </source>
</evidence>
<dbReference type="InterPro" id="IPR002716">
    <property type="entry name" value="PIN_dom"/>
</dbReference>
<dbReference type="EC" id="3.1.-.-" evidence="8"/>
<dbReference type="PANTHER" id="PTHR33653:SF1">
    <property type="entry name" value="RIBONUCLEASE VAPC2"/>
    <property type="match status" value="1"/>
</dbReference>
<dbReference type="Gene3D" id="3.40.50.1010">
    <property type="entry name" value="5'-nuclease"/>
    <property type="match status" value="1"/>
</dbReference>
<dbReference type="GO" id="GO:0000287">
    <property type="term" value="F:magnesium ion binding"/>
    <property type="evidence" value="ECO:0007669"/>
    <property type="project" value="UniProtKB-UniRule"/>
</dbReference>
<proteinExistence type="inferred from homology"/>
<evidence type="ECO:0000256" key="6">
    <source>
        <dbReference type="ARBA" id="ARBA00022842"/>
    </source>
</evidence>
<evidence type="ECO:0000256" key="4">
    <source>
        <dbReference type="ARBA" id="ARBA00022723"/>
    </source>
</evidence>
<organism evidence="10 11">
    <name type="scientific">Allochromatium humboldtianum</name>
    <dbReference type="NCBI Taxonomy" id="504901"/>
    <lineage>
        <taxon>Bacteria</taxon>
        <taxon>Pseudomonadati</taxon>
        <taxon>Pseudomonadota</taxon>
        <taxon>Gammaproteobacteria</taxon>
        <taxon>Chromatiales</taxon>
        <taxon>Chromatiaceae</taxon>
        <taxon>Allochromatium</taxon>
    </lineage>
</organism>
<dbReference type="InterPro" id="IPR050556">
    <property type="entry name" value="Type_II_TA_system_RNase"/>
</dbReference>
<keyword evidence="8" id="KW-0800">Toxin</keyword>
<keyword evidence="11" id="KW-1185">Reference proteome</keyword>
<sequence>MSHFLLDTSALLALRDDEPGADRVSQLLQATDQGTVTCYGCFMSLMEVFYRVWKDEGEAAGREAYADCLALPIQWIHESPPLLERAAMVKATHPLSLADAWIAAAALELNATLVHKDPEFEKLPGLLEERLPYK</sequence>
<evidence type="ECO:0000256" key="3">
    <source>
        <dbReference type="ARBA" id="ARBA00022722"/>
    </source>
</evidence>